<dbReference type="Gene3D" id="3.40.525.10">
    <property type="entry name" value="CRAL-TRIO lipid binding domain"/>
    <property type="match status" value="1"/>
</dbReference>
<organism evidence="2">
    <name type="scientific">Timema genevievae</name>
    <name type="common">Walking stick</name>
    <dbReference type="NCBI Taxonomy" id="629358"/>
    <lineage>
        <taxon>Eukaryota</taxon>
        <taxon>Metazoa</taxon>
        <taxon>Ecdysozoa</taxon>
        <taxon>Arthropoda</taxon>
        <taxon>Hexapoda</taxon>
        <taxon>Insecta</taxon>
        <taxon>Pterygota</taxon>
        <taxon>Neoptera</taxon>
        <taxon>Polyneoptera</taxon>
        <taxon>Phasmatodea</taxon>
        <taxon>Timematodea</taxon>
        <taxon>Timematoidea</taxon>
        <taxon>Timematidae</taxon>
        <taxon>Timema</taxon>
    </lineage>
</organism>
<dbReference type="SUPFAM" id="SSF52087">
    <property type="entry name" value="CRAL/TRIO domain"/>
    <property type="match status" value="1"/>
</dbReference>
<dbReference type="Gene3D" id="1.10.8.20">
    <property type="entry name" value="N-terminal domain of phosphatidylinositol transfer protein sec14p"/>
    <property type="match status" value="1"/>
</dbReference>
<dbReference type="InterPro" id="IPR036865">
    <property type="entry name" value="CRAL-TRIO_dom_sf"/>
</dbReference>
<dbReference type="InterPro" id="IPR001251">
    <property type="entry name" value="CRAL-TRIO_dom"/>
</dbReference>
<dbReference type="PANTHER" id="PTHR10174">
    <property type="entry name" value="ALPHA-TOCOPHEROL TRANSFER PROTEIN-RELATED"/>
    <property type="match status" value="1"/>
</dbReference>
<evidence type="ECO:0000313" key="2">
    <source>
        <dbReference type="EMBL" id="CAD7588686.1"/>
    </source>
</evidence>
<proteinExistence type="predicted"/>
<sequence>MPAEMKNMLSNIKELPVIELGDFKLSLELDELNSETKEIARNELRETPDIVHNSLSVLRDLLKEEADLRTPYDNDTWLIRFLRPCKFYPESAFDLIKRYYQFKVKHSNVYEDLKPSREKNVFEHNILTVLPKRDQLGRRILLLELGKKWKHNKVSLDEVFKGCVLFVEAAMVEPESQICGAVVVFDMDGLSLQQVWQFTPPFAKRIVDWLQIIFHGTDRDSLHNHLSPKCLPECYGGTLEIARITGPQWLQLLILLDKEYEVINSYGYKNKKQLKN</sequence>
<evidence type="ECO:0000259" key="1">
    <source>
        <dbReference type="SMART" id="SM01100"/>
    </source>
</evidence>
<dbReference type="GO" id="GO:1902936">
    <property type="term" value="F:phosphatidylinositol bisphosphate binding"/>
    <property type="evidence" value="ECO:0007669"/>
    <property type="project" value="TreeGrafter"/>
</dbReference>
<dbReference type="InterPro" id="IPR011074">
    <property type="entry name" value="CRAL/TRIO_N_dom"/>
</dbReference>
<dbReference type="Pfam" id="PF00650">
    <property type="entry name" value="CRAL_TRIO"/>
    <property type="match status" value="1"/>
</dbReference>
<gene>
    <name evidence="2" type="ORF">TGEB3V08_LOCUS2725</name>
</gene>
<feature type="domain" description="CRAL/TRIO N-terminal" evidence="1">
    <location>
        <begin position="74"/>
        <end position="99"/>
    </location>
</feature>
<name>A0A7R9PIP2_TIMGE</name>
<dbReference type="SMART" id="SM01100">
    <property type="entry name" value="CRAL_TRIO_N"/>
    <property type="match status" value="1"/>
</dbReference>
<dbReference type="PANTHER" id="PTHR10174:SF220">
    <property type="entry name" value="LD41874P"/>
    <property type="match status" value="1"/>
</dbReference>
<dbReference type="CDD" id="cd00170">
    <property type="entry name" value="SEC14"/>
    <property type="match status" value="1"/>
</dbReference>
<dbReference type="InterPro" id="IPR036273">
    <property type="entry name" value="CRAL/TRIO_N_dom_sf"/>
</dbReference>
<accession>A0A7R9PIP2</accession>
<dbReference type="GO" id="GO:0016020">
    <property type="term" value="C:membrane"/>
    <property type="evidence" value="ECO:0007669"/>
    <property type="project" value="TreeGrafter"/>
</dbReference>
<dbReference type="EMBL" id="OE839821">
    <property type="protein sequence ID" value="CAD7588686.1"/>
    <property type="molecule type" value="Genomic_DNA"/>
</dbReference>
<dbReference type="SUPFAM" id="SSF46938">
    <property type="entry name" value="CRAL/TRIO N-terminal domain"/>
    <property type="match status" value="1"/>
</dbReference>
<reference evidence="2" key="1">
    <citation type="submission" date="2020-11" db="EMBL/GenBank/DDBJ databases">
        <authorList>
            <person name="Tran Van P."/>
        </authorList>
    </citation>
    <scope>NUCLEOTIDE SEQUENCE</scope>
</reference>
<protein>
    <recommendedName>
        <fullName evidence="1">CRAL/TRIO N-terminal domain-containing protein</fullName>
    </recommendedName>
</protein>
<dbReference type="AlphaFoldDB" id="A0A7R9PIP2"/>